<dbReference type="Proteomes" id="UP000026915">
    <property type="component" value="Chromosome 8"/>
</dbReference>
<dbReference type="EMBL" id="CM001886">
    <property type="protein sequence ID" value="EOY16818.1"/>
    <property type="molecule type" value="Genomic_DNA"/>
</dbReference>
<dbReference type="HOGENOM" id="CLU_2445252_0_0_1"/>
<accession>A0A061FIT9</accession>
<protein>
    <submittedName>
        <fullName evidence="1">Uncharacterized protein</fullName>
    </submittedName>
</protein>
<proteinExistence type="predicted"/>
<dbReference type="Gramene" id="EOY16818">
    <property type="protein sequence ID" value="EOY16818"/>
    <property type="gene ID" value="TCM_035707"/>
</dbReference>
<dbReference type="InParanoid" id="A0A061FIT9"/>
<keyword evidence="2" id="KW-1185">Reference proteome</keyword>
<reference evidence="1 2" key="1">
    <citation type="journal article" date="2013" name="Genome Biol.">
        <title>The genome sequence of the most widely cultivated cacao type and its use to identify candidate genes regulating pod color.</title>
        <authorList>
            <person name="Motamayor J.C."/>
            <person name="Mockaitis K."/>
            <person name="Schmutz J."/>
            <person name="Haiminen N."/>
            <person name="Iii D.L."/>
            <person name="Cornejo O."/>
            <person name="Findley S.D."/>
            <person name="Zheng P."/>
            <person name="Utro F."/>
            <person name="Royaert S."/>
            <person name="Saski C."/>
            <person name="Jenkins J."/>
            <person name="Podicheti R."/>
            <person name="Zhao M."/>
            <person name="Scheffler B.E."/>
            <person name="Stack J.C."/>
            <person name="Feltus F.A."/>
            <person name="Mustiga G.M."/>
            <person name="Amores F."/>
            <person name="Phillips W."/>
            <person name="Marelli J.P."/>
            <person name="May G.D."/>
            <person name="Shapiro H."/>
            <person name="Ma J."/>
            <person name="Bustamante C.D."/>
            <person name="Schnell R.J."/>
            <person name="Main D."/>
            <person name="Gilbert D."/>
            <person name="Parida L."/>
            <person name="Kuhn D.N."/>
        </authorList>
    </citation>
    <scope>NUCLEOTIDE SEQUENCE [LARGE SCALE GENOMIC DNA]</scope>
    <source>
        <strain evidence="2">cv. Matina 1-6</strain>
    </source>
</reference>
<gene>
    <name evidence="1" type="ORF">TCM_035707</name>
</gene>
<sequence>MQSSNFHTLHFHNKQVLSLKKKKESSFFNWKTFVVMYQYPPKDQLKSNSPRVQTYSHNQFHSLLKVQHNISTPINETIILGRKITITIII</sequence>
<evidence type="ECO:0000313" key="2">
    <source>
        <dbReference type="Proteomes" id="UP000026915"/>
    </source>
</evidence>
<organism evidence="1 2">
    <name type="scientific">Theobroma cacao</name>
    <name type="common">Cacao</name>
    <name type="synonym">Cocoa</name>
    <dbReference type="NCBI Taxonomy" id="3641"/>
    <lineage>
        <taxon>Eukaryota</taxon>
        <taxon>Viridiplantae</taxon>
        <taxon>Streptophyta</taxon>
        <taxon>Embryophyta</taxon>
        <taxon>Tracheophyta</taxon>
        <taxon>Spermatophyta</taxon>
        <taxon>Magnoliopsida</taxon>
        <taxon>eudicotyledons</taxon>
        <taxon>Gunneridae</taxon>
        <taxon>Pentapetalae</taxon>
        <taxon>rosids</taxon>
        <taxon>malvids</taxon>
        <taxon>Malvales</taxon>
        <taxon>Malvaceae</taxon>
        <taxon>Byttnerioideae</taxon>
        <taxon>Theobroma</taxon>
    </lineage>
</organism>
<dbReference type="AlphaFoldDB" id="A0A061FIT9"/>
<evidence type="ECO:0000313" key="1">
    <source>
        <dbReference type="EMBL" id="EOY16818.1"/>
    </source>
</evidence>
<name>A0A061FIT9_THECC</name>